<dbReference type="SMART" id="SM00822">
    <property type="entry name" value="PKS_KR"/>
    <property type="match status" value="1"/>
</dbReference>
<reference evidence="4 5" key="1">
    <citation type="submission" date="2021-03" db="EMBL/GenBank/DDBJ databases">
        <title>Sequencing the genomes of 1000 actinobacteria strains.</title>
        <authorList>
            <person name="Klenk H.-P."/>
        </authorList>
    </citation>
    <scope>NUCLEOTIDE SEQUENCE [LARGE SCALE GENOMIC DNA]</scope>
    <source>
        <strain evidence="4 5">DSM 12936</strain>
    </source>
</reference>
<comment type="caution">
    <text evidence="4">The sequence shown here is derived from an EMBL/GenBank/DDBJ whole genome shotgun (WGS) entry which is preliminary data.</text>
</comment>
<dbReference type="Gene3D" id="3.40.50.720">
    <property type="entry name" value="NAD(P)-binding Rossmann-like Domain"/>
    <property type="match status" value="1"/>
</dbReference>
<name>A0ABS4ZB25_9ACTN</name>
<dbReference type="CDD" id="cd05233">
    <property type="entry name" value="SDR_c"/>
    <property type="match status" value="1"/>
</dbReference>
<dbReference type="SUPFAM" id="SSF51735">
    <property type="entry name" value="NAD(P)-binding Rossmann-fold domains"/>
    <property type="match status" value="1"/>
</dbReference>
<dbReference type="Proteomes" id="UP000758168">
    <property type="component" value="Unassembled WGS sequence"/>
</dbReference>
<evidence type="ECO:0000256" key="1">
    <source>
        <dbReference type="ARBA" id="ARBA00006484"/>
    </source>
</evidence>
<dbReference type="InterPro" id="IPR036291">
    <property type="entry name" value="NAD(P)-bd_dom_sf"/>
</dbReference>
<evidence type="ECO:0000256" key="2">
    <source>
        <dbReference type="ARBA" id="ARBA00023002"/>
    </source>
</evidence>
<proteinExistence type="inferred from homology"/>
<gene>
    <name evidence="4" type="ORF">JOF54_003091</name>
</gene>
<dbReference type="PRINTS" id="PR00081">
    <property type="entry name" value="GDHRDH"/>
</dbReference>
<dbReference type="EMBL" id="JAGIOB010000001">
    <property type="protein sequence ID" value="MBP2418169.1"/>
    <property type="molecule type" value="Genomic_DNA"/>
</dbReference>
<evidence type="ECO:0000313" key="5">
    <source>
        <dbReference type="Proteomes" id="UP000758168"/>
    </source>
</evidence>
<dbReference type="InterPro" id="IPR057326">
    <property type="entry name" value="KR_dom"/>
</dbReference>
<keyword evidence="5" id="KW-1185">Reference proteome</keyword>
<evidence type="ECO:0000313" key="4">
    <source>
        <dbReference type="EMBL" id="MBP2418169.1"/>
    </source>
</evidence>
<feature type="domain" description="Ketoreductase" evidence="3">
    <location>
        <begin position="5"/>
        <end position="188"/>
    </location>
</feature>
<organism evidence="4 5">
    <name type="scientific">Microlunatus capsulatus</name>
    <dbReference type="NCBI Taxonomy" id="99117"/>
    <lineage>
        <taxon>Bacteria</taxon>
        <taxon>Bacillati</taxon>
        <taxon>Actinomycetota</taxon>
        <taxon>Actinomycetes</taxon>
        <taxon>Propionibacteriales</taxon>
        <taxon>Propionibacteriaceae</taxon>
        <taxon>Microlunatus</taxon>
    </lineage>
</organism>
<sequence length="270" mass="27737">MSTSGLALVTGASSGIGAELALLLAADGFDLLLTAEEGPGGDGLEPVAVRCRTAGVEVQTVRADLRTDDGVRALHDAVLATGQPVEAAAVNAGIGLGGAFVDADLEDLLDVVRLNVASTVHLTRLLLPAMVARDAGRLLLTSSIASTMPGSYQAVYNASKSFVQSLAEALQDELRNTGVSVTSLMPGPTETNFFHRAGMDDTRIGQGPQDDAADVAQQGYAALMAGEDRVVAASAMTKAQELAAKVLPDKVKAALHRTMAEPRDEQGSGS</sequence>
<keyword evidence="2" id="KW-0560">Oxidoreductase</keyword>
<dbReference type="InterPro" id="IPR020904">
    <property type="entry name" value="Sc_DH/Rdtase_CS"/>
</dbReference>
<dbReference type="RefSeq" id="WP_210057470.1">
    <property type="nucleotide sequence ID" value="NZ_BAAAMH010000010.1"/>
</dbReference>
<dbReference type="PANTHER" id="PTHR42901:SF1">
    <property type="entry name" value="ALCOHOL DEHYDROGENASE"/>
    <property type="match status" value="1"/>
</dbReference>
<accession>A0ABS4ZB25</accession>
<dbReference type="PROSITE" id="PS00061">
    <property type="entry name" value="ADH_SHORT"/>
    <property type="match status" value="1"/>
</dbReference>
<dbReference type="InterPro" id="IPR002347">
    <property type="entry name" value="SDR_fam"/>
</dbReference>
<dbReference type="Pfam" id="PF00106">
    <property type="entry name" value="adh_short"/>
    <property type="match status" value="1"/>
</dbReference>
<evidence type="ECO:0000259" key="3">
    <source>
        <dbReference type="SMART" id="SM00822"/>
    </source>
</evidence>
<protein>
    <submittedName>
        <fullName evidence="4">Short-subunit dehydrogenase</fullName>
    </submittedName>
</protein>
<comment type="similarity">
    <text evidence="1">Belongs to the short-chain dehydrogenases/reductases (SDR) family.</text>
</comment>
<dbReference type="PANTHER" id="PTHR42901">
    <property type="entry name" value="ALCOHOL DEHYDROGENASE"/>
    <property type="match status" value="1"/>
</dbReference>